<comment type="caution">
    <text evidence="1">The sequence shown here is derived from an EMBL/GenBank/DDBJ whole genome shotgun (WGS) entry which is preliminary data.</text>
</comment>
<dbReference type="InterPro" id="IPR014054">
    <property type="entry name" value="Phage_regulatory_Rha"/>
</dbReference>
<dbReference type="AlphaFoldDB" id="A0A0J7JBU3"/>
<gene>
    <name evidence="1" type="ORF">Msub_11483</name>
</gene>
<proteinExistence type="predicted"/>
<dbReference type="Proteomes" id="UP000036102">
    <property type="component" value="Unassembled WGS sequence"/>
</dbReference>
<dbReference type="EMBL" id="LFBU01000001">
    <property type="protein sequence ID" value="KMQ75281.1"/>
    <property type="molecule type" value="Genomic_DNA"/>
</dbReference>
<dbReference type="PATRIC" id="fig|1658765.3.peg.1477"/>
<evidence type="ECO:0000313" key="1">
    <source>
        <dbReference type="EMBL" id="KMQ75281.1"/>
    </source>
</evidence>
<accession>A0A0J7JBU3</accession>
<name>A0A0J7JBU3_9GAMM</name>
<sequence>MNQLATTINDGHLTMSSREIAQVVESRHDKVKQSIERLSQRGLVSFTPVGEKSDTGRPGVVYHVSKRDSYVIVAQLSPEFTARLVDRWQELEAQALNLPDFSNPAIAARAWADEVEKSQTLQIENQKQAAQIESLQNLFVDGMTPTEFAKRLNGVNCQKANQALANRKWLYQDFGGGWRVSSYARDRYLTERQSNIQRNSGQVVVCCTPVLLRKGAIQMHKFYLAGELPMKQTWNGQFTHDKAMQGAA</sequence>
<evidence type="ECO:0000313" key="2">
    <source>
        <dbReference type="Proteomes" id="UP000036102"/>
    </source>
</evidence>
<organism evidence="1 2">
    <name type="scientific">Marinobacter subterrani</name>
    <dbReference type="NCBI Taxonomy" id="1658765"/>
    <lineage>
        <taxon>Bacteria</taxon>
        <taxon>Pseudomonadati</taxon>
        <taxon>Pseudomonadota</taxon>
        <taxon>Gammaproteobacteria</taxon>
        <taxon>Pseudomonadales</taxon>
        <taxon>Marinobacteraceae</taxon>
        <taxon>Marinobacter</taxon>
    </lineage>
</organism>
<dbReference type="STRING" id="1658765.Msub_11483"/>
<keyword evidence="2" id="KW-1185">Reference proteome</keyword>
<protein>
    <submittedName>
        <fullName evidence="1">Phage regulatory protein Rha</fullName>
    </submittedName>
</protein>
<dbReference type="RefSeq" id="WP_082146540.1">
    <property type="nucleotide sequence ID" value="NZ_LFBU01000001.1"/>
</dbReference>
<dbReference type="Pfam" id="PF09669">
    <property type="entry name" value="Phage_pRha"/>
    <property type="match status" value="1"/>
</dbReference>
<reference evidence="1 2" key="1">
    <citation type="submission" date="2015-06" db="EMBL/GenBank/DDBJ databases">
        <title>Marinobacter subterrani, a genetically tractable neutrophilic iron-oxidizing strain isolated from the Soudan Iron Mine.</title>
        <authorList>
            <person name="Bonis B.M."/>
            <person name="Gralnick J.A."/>
        </authorList>
    </citation>
    <scope>NUCLEOTIDE SEQUENCE [LARGE SCALE GENOMIC DNA]</scope>
    <source>
        <strain evidence="1 2">JG233</strain>
    </source>
</reference>